<sequence>MMIAFLVFKEINVLKIAVDVGFVVGITAATRP</sequence>
<dbReference type="EMBL" id="AMCI01007685">
    <property type="protein sequence ID" value="EJW92215.1"/>
    <property type="molecule type" value="Genomic_DNA"/>
</dbReference>
<proteinExistence type="predicted"/>
<name>J9BXD2_9ZZZZ</name>
<dbReference type="AlphaFoldDB" id="J9BXD2"/>
<protein>
    <submittedName>
        <fullName evidence="1">Uncharacterized protein</fullName>
    </submittedName>
</protein>
<feature type="non-terminal residue" evidence="1">
    <location>
        <position position="32"/>
    </location>
</feature>
<organism evidence="1">
    <name type="scientific">gut metagenome</name>
    <dbReference type="NCBI Taxonomy" id="749906"/>
    <lineage>
        <taxon>unclassified sequences</taxon>
        <taxon>metagenomes</taxon>
        <taxon>organismal metagenomes</taxon>
    </lineage>
</organism>
<gene>
    <name evidence="1" type="ORF">EVA_19677</name>
</gene>
<evidence type="ECO:0000313" key="1">
    <source>
        <dbReference type="EMBL" id="EJW92215.1"/>
    </source>
</evidence>
<accession>J9BXD2</accession>
<reference evidence="1" key="1">
    <citation type="journal article" date="2012" name="PLoS ONE">
        <title>Gene sets for utilization of primary and secondary nutrition supplies in the distal gut of endangered iberian lynx.</title>
        <authorList>
            <person name="Alcaide M."/>
            <person name="Messina E."/>
            <person name="Richter M."/>
            <person name="Bargiela R."/>
            <person name="Peplies J."/>
            <person name="Huws S.A."/>
            <person name="Newbold C.J."/>
            <person name="Golyshin P.N."/>
            <person name="Simon M.A."/>
            <person name="Lopez G."/>
            <person name="Yakimov M.M."/>
            <person name="Ferrer M."/>
        </authorList>
    </citation>
    <scope>NUCLEOTIDE SEQUENCE</scope>
</reference>
<comment type="caution">
    <text evidence="1">The sequence shown here is derived from an EMBL/GenBank/DDBJ whole genome shotgun (WGS) entry which is preliminary data.</text>
</comment>